<keyword evidence="6" id="KW-0862">Zinc</keyword>
<dbReference type="FunFam" id="3.30.160.60:FF:000063">
    <property type="entry name" value="Wilms tumor 1-KTS isoform"/>
    <property type="match status" value="1"/>
</dbReference>
<keyword evidence="7" id="KW-0832">Ubl conjugation</keyword>
<protein>
    <recommendedName>
        <fullName evidence="8">Wilms tumor protein homolog</fullName>
    </recommendedName>
</protein>
<evidence type="ECO:0000256" key="10">
    <source>
        <dbReference type="SAM" id="MobiDB-lite"/>
    </source>
</evidence>
<feature type="domain" description="C2H2-type" evidence="11">
    <location>
        <begin position="148"/>
        <end position="177"/>
    </location>
</feature>
<evidence type="ECO:0000256" key="6">
    <source>
        <dbReference type="ARBA" id="ARBA00022833"/>
    </source>
</evidence>
<reference evidence="12" key="1">
    <citation type="submission" date="2016-04" db="EMBL/GenBank/DDBJ databases">
        <authorList>
            <person name="Evans L.H."/>
            <person name="Alamgir A."/>
            <person name="Owens N."/>
            <person name="Weber N.D."/>
            <person name="Virtaneva K."/>
            <person name="Barbian K."/>
            <person name="Babar A."/>
            <person name="Rosenke K."/>
        </authorList>
    </citation>
    <scope>NUCLEOTIDE SEQUENCE [LARGE SCALE GENOMIC DNA]</scope>
    <source>
        <strain evidence="12">CBS 101.48</strain>
    </source>
</reference>
<dbReference type="Gene3D" id="3.30.160.60">
    <property type="entry name" value="Classic Zinc Finger"/>
    <property type="match status" value="3"/>
</dbReference>
<keyword evidence="3" id="KW-1017">Isopeptide bond</keyword>
<evidence type="ECO:0000256" key="2">
    <source>
        <dbReference type="ARBA" id="ARBA00004642"/>
    </source>
</evidence>
<organism evidence="12">
    <name type="scientific">Absidia glauca</name>
    <name type="common">Pin mould</name>
    <dbReference type="NCBI Taxonomy" id="4829"/>
    <lineage>
        <taxon>Eukaryota</taxon>
        <taxon>Fungi</taxon>
        <taxon>Fungi incertae sedis</taxon>
        <taxon>Mucoromycota</taxon>
        <taxon>Mucoromycotina</taxon>
        <taxon>Mucoromycetes</taxon>
        <taxon>Mucorales</taxon>
        <taxon>Cunninghamellaceae</taxon>
        <taxon>Absidia</taxon>
    </lineage>
</organism>
<evidence type="ECO:0000256" key="1">
    <source>
        <dbReference type="ARBA" id="ARBA00004604"/>
    </source>
</evidence>
<keyword evidence="5 9" id="KW-0863">Zinc-finger</keyword>
<dbReference type="InterPro" id="IPR036236">
    <property type="entry name" value="Znf_C2H2_sf"/>
</dbReference>
<keyword evidence="13" id="KW-1185">Reference proteome</keyword>
<evidence type="ECO:0000313" key="13">
    <source>
        <dbReference type="Proteomes" id="UP000078561"/>
    </source>
</evidence>
<dbReference type="PROSITE" id="PS50157">
    <property type="entry name" value="ZINC_FINGER_C2H2_2"/>
    <property type="match status" value="2"/>
</dbReference>
<comment type="subcellular location">
    <subcellularLocation>
        <location evidence="1">Nucleus</location>
        <location evidence="1">Nucleolus</location>
    </subcellularLocation>
    <subcellularLocation>
        <location evidence="2">Nucleus</location>
        <location evidence="2">Nucleoplasm</location>
    </subcellularLocation>
</comment>
<dbReference type="PROSITE" id="PS00028">
    <property type="entry name" value="ZINC_FINGER_C2H2_1"/>
    <property type="match status" value="2"/>
</dbReference>
<dbReference type="GO" id="GO:0008270">
    <property type="term" value="F:zinc ion binding"/>
    <property type="evidence" value="ECO:0007669"/>
    <property type="project" value="UniProtKB-KW"/>
</dbReference>
<dbReference type="Pfam" id="PF00096">
    <property type="entry name" value="zf-C2H2"/>
    <property type="match status" value="2"/>
</dbReference>
<dbReference type="OrthoDB" id="2286223at2759"/>
<keyword evidence="4" id="KW-0479">Metal-binding</keyword>
<dbReference type="Proteomes" id="UP000078561">
    <property type="component" value="Unassembled WGS sequence"/>
</dbReference>
<dbReference type="GO" id="GO:0000978">
    <property type="term" value="F:RNA polymerase II cis-regulatory region sequence-specific DNA binding"/>
    <property type="evidence" value="ECO:0007669"/>
    <property type="project" value="TreeGrafter"/>
</dbReference>
<sequence length="261" mass="29265">MFFYPLHDQPNQTPIFQGIPDFGGFSNSDILGPSFINQASFDQQLSLMNHNFLQNLFDINIPAFVFPPAFPLAFPFLPKPSDDAPPMFGSSGFLPSPSPLTHADTNGPSQSAPSIITTVGMERAKKRKISNQTSDTIAIPSTRSTKSFYCEHEGCNRVFSRKYNLISHSATHSTERKYACSDCTKAFVRRHDLKRHSRTHTGETPHQCRYCLLGYGRSDALQRHYIVSAECALKLQDDPTNPLHFRRKRKATGSGLRPTPM</sequence>
<feature type="region of interest" description="Disordered" evidence="10">
    <location>
        <begin position="242"/>
        <end position="261"/>
    </location>
</feature>
<dbReference type="InterPro" id="IPR013087">
    <property type="entry name" value="Znf_C2H2_type"/>
</dbReference>
<evidence type="ECO:0000256" key="3">
    <source>
        <dbReference type="ARBA" id="ARBA00022499"/>
    </source>
</evidence>
<dbReference type="InParanoid" id="A0A163JH39"/>
<dbReference type="SUPFAM" id="SSF57667">
    <property type="entry name" value="beta-beta-alpha zinc fingers"/>
    <property type="match status" value="2"/>
</dbReference>
<dbReference type="PANTHER" id="PTHR23235">
    <property type="entry name" value="KRUEPPEL-LIKE TRANSCRIPTION FACTOR"/>
    <property type="match status" value="1"/>
</dbReference>
<evidence type="ECO:0000256" key="7">
    <source>
        <dbReference type="ARBA" id="ARBA00022843"/>
    </source>
</evidence>
<dbReference type="EMBL" id="LT552609">
    <property type="protein sequence ID" value="SAL99292.1"/>
    <property type="molecule type" value="Genomic_DNA"/>
</dbReference>
<evidence type="ECO:0000313" key="12">
    <source>
        <dbReference type="EMBL" id="SAL99292.1"/>
    </source>
</evidence>
<gene>
    <name evidence="12" type="primary">ABSGL_04893.1 scaffold 6065</name>
</gene>
<evidence type="ECO:0000256" key="5">
    <source>
        <dbReference type="ARBA" id="ARBA00022771"/>
    </source>
</evidence>
<dbReference type="GO" id="GO:0005654">
    <property type="term" value="C:nucleoplasm"/>
    <property type="evidence" value="ECO:0007669"/>
    <property type="project" value="UniProtKB-SubCell"/>
</dbReference>
<evidence type="ECO:0000256" key="4">
    <source>
        <dbReference type="ARBA" id="ARBA00022723"/>
    </source>
</evidence>
<dbReference type="PANTHER" id="PTHR23235:SF120">
    <property type="entry name" value="KRUPPEL-LIKE FACTOR 15"/>
    <property type="match status" value="1"/>
</dbReference>
<accession>A0A163JH39</accession>
<name>A0A163JH39_ABSGL</name>
<dbReference type="GO" id="GO:0005730">
    <property type="term" value="C:nucleolus"/>
    <property type="evidence" value="ECO:0007669"/>
    <property type="project" value="UniProtKB-SubCell"/>
</dbReference>
<proteinExistence type="predicted"/>
<dbReference type="OMA" id="KCHAADS"/>
<evidence type="ECO:0000256" key="8">
    <source>
        <dbReference type="ARBA" id="ARBA00069242"/>
    </source>
</evidence>
<evidence type="ECO:0000256" key="9">
    <source>
        <dbReference type="PROSITE-ProRule" id="PRU00042"/>
    </source>
</evidence>
<dbReference type="SMART" id="SM00355">
    <property type="entry name" value="ZnF_C2H2"/>
    <property type="match status" value="3"/>
</dbReference>
<evidence type="ECO:0000259" key="11">
    <source>
        <dbReference type="PROSITE" id="PS50157"/>
    </source>
</evidence>
<dbReference type="STRING" id="4829.A0A163JH39"/>
<feature type="domain" description="C2H2-type" evidence="11">
    <location>
        <begin position="178"/>
        <end position="205"/>
    </location>
</feature>
<dbReference type="GO" id="GO:0000981">
    <property type="term" value="F:DNA-binding transcription factor activity, RNA polymerase II-specific"/>
    <property type="evidence" value="ECO:0007669"/>
    <property type="project" value="TreeGrafter"/>
</dbReference>
<dbReference type="AlphaFoldDB" id="A0A163JH39"/>